<dbReference type="EMBL" id="LNYJ01000002">
    <property type="protein sequence ID" value="KTD19095.1"/>
    <property type="molecule type" value="Genomic_DNA"/>
</dbReference>
<evidence type="ECO:0000313" key="1">
    <source>
        <dbReference type="EMBL" id="KTD19095.1"/>
    </source>
</evidence>
<organism evidence="1 2">
    <name type="scientific">Legionella jordanis</name>
    <dbReference type="NCBI Taxonomy" id="456"/>
    <lineage>
        <taxon>Bacteria</taxon>
        <taxon>Pseudomonadati</taxon>
        <taxon>Pseudomonadota</taxon>
        <taxon>Gammaproteobacteria</taxon>
        <taxon>Legionellales</taxon>
        <taxon>Legionellaceae</taxon>
        <taxon>Legionella</taxon>
    </lineage>
</organism>
<keyword evidence="2" id="KW-1185">Reference proteome</keyword>
<comment type="caution">
    <text evidence="1">The sequence shown here is derived from an EMBL/GenBank/DDBJ whole genome shotgun (WGS) entry which is preliminary data.</text>
</comment>
<gene>
    <name evidence="1" type="ORF">Ljor_0061</name>
</gene>
<reference evidence="1 2" key="1">
    <citation type="submission" date="2015-11" db="EMBL/GenBank/DDBJ databases">
        <title>Genomic analysis of 38 Legionella species identifies large and diverse effector repertoires.</title>
        <authorList>
            <person name="Burstein D."/>
            <person name="Amaro F."/>
            <person name="Zusman T."/>
            <person name="Lifshitz Z."/>
            <person name="Cohen O."/>
            <person name="Gilbert J.A."/>
            <person name="Pupko T."/>
            <person name="Shuman H.A."/>
            <person name="Segal G."/>
        </authorList>
    </citation>
    <scope>NUCLEOTIDE SEQUENCE [LARGE SCALE GENOMIC DNA]</scope>
    <source>
        <strain evidence="1 2">BL-540</strain>
    </source>
</reference>
<protein>
    <submittedName>
        <fullName evidence="1">Uncharacterized protein</fullName>
    </submittedName>
</protein>
<dbReference type="AlphaFoldDB" id="A0A0W0VG46"/>
<dbReference type="Proteomes" id="UP000055035">
    <property type="component" value="Unassembled WGS sequence"/>
</dbReference>
<proteinExistence type="predicted"/>
<sequence length="72" mass="8654">MLITREPGPEKKIQFRIRMNESIYKEIAAYCHWAGISVKDYFIEQSCKFIFDNDSEWKMYKEQQKAEGKDIV</sequence>
<dbReference type="PATRIC" id="fig|456.5.peg.72"/>
<name>A0A0W0VG46_9GAMM</name>
<dbReference type="STRING" id="456.Ljor_0061"/>
<accession>A0A0W0VG46</accession>
<dbReference type="OrthoDB" id="5604733at2"/>
<evidence type="ECO:0000313" key="2">
    <source>
        <dbReference type="Proteomes" id="UP000055035"/>
    </source>
</evidence>